<dbReference type="Proteomes" id="UP000790787">
    <property type="component" value="Chromosome 8"/>
</dbReference>
<protein>
    <submittedName>
        <fullName evidence="2">Uncharacterized protein LOC107797163 isoform X3</fullName>
    </submittedName>
</protein>
<name>A0AC58RT31_TOBAC</name>
<keyword evidence="1" id="KW-1185">Reference proteome</keyword>
<evidence type="ECO:0000313" key="2">
    <source>
        <dbReference type="RefSeq" id="XP_075075888.1"/>
    </source>
</evidence>
<evidence type="ECO:0000313" key="1">
    <source>
        <dbReference type="Proteomes" id="UP000790787"/>
    </source>
</evidence>
<dbReference type="RefSeq" id="XP_075075888.1">
    <property type="nucleotide sequence ID" value="XM_075219787.1"/>
</dbReference>
<reference evidence="1" key="1">
    <citation type="journal article" date="2014" name="Nat. Commun.">
        <title>The tobacco genome sequence and its comparison with those of tomato and potato.</title>
        <authorList>
            <person name="Sierro N."/>
            <person name="Battey J.N."/>
            <person name="Ouadi S."/>
            <person name="Bakaher N."/>
            <person name="Bovet L."/>
            <person name="Willig A."/>
            <person name="Goepfert S."/>
            <person name="Peitsch M.C."/>
            <person name="Ivanov N.V."/>
        </authorList>
    </citation>
    <scope>NUCLEOTIDE SEQUENCE [LARGE SCALE GENOMIC DNA]</scope>
</reference>
<organism evidence="1 2">
    <name type="scientific">Nicotiana tabacum</name>
    <name type="common">Common tobacco</name>
    <dbReference type="NCBI Taxonomy" id="4097"/>
    <lineage>
        <taxon>Eukaryota</taxon>
        <taxon>Viridiplantae</taxon>
        <taxon>Streptophyta</taxon>
        <taxon>Embryophyta</taxon>
        <taxon>Tracheophyta</taxon>
        <taxon>Spermatophyta</taxon>
        <taxon>Magnoliopsida</taxon>
        <taxon>eudicotyledons</taxon>
        <taxon>Gunneridae</taxon>
        <taxon>Pentapetalae</taxon>
        <taxon>asterids</taxon>
        <taxon>lamiids</taxon>
        <taxon>Solanales</taxon>
        <taxon>Solanaceae</taxon>
        <taxon>Nicotianoideae</taxon>
        <taxon>Nicotianeae</taxon>
        <taxon>Nicotiana</taxon>
    </lineage>
</organism>
<accession>A0AC58RT31</accession>
<sequence>MSYVHFYACFLNAPLLNKYHDNTRVIILLWKLRVKNFSKIVVEAILDFRSEHSIQLQVFLRHRASFLLFSFHWSYRDIFGQKLIEKGPERRSKTAYVNNCIIHVVNAVAL</sequence>
<gene>
    <name evidence="2" type="primary">LOC107797163</name>
</gene>
<reference evidence="2" key="2">
    <citation type="submission" date="2025-08" db="UniProtKB">
        <authorList>
            <consortium name="RefSeq"/>
        </authorList>
    </citation>
    <scope>IDENTIFICATION</scope>
    <source>
        <tissue evidence="2">Leaf</tissue>
    </source>
</reference>
<proteinExistence type="predicted"/>